<organism evidence="2 3">
    <name type="scientific">Danaus chrysippus</name>
    <name type="common">African queen</name>
    <dbReference type="NCBI Taxonomy" id="151541"/>
    <lineage>
        <taxon>Eukaryota</taxon>
        <taxon>Metazoa</taxon>
        <taxon>Ecdysozoa</taxon>
        <taxon>Arthropoda</taxon>
        <taxon>Hexapoda</taxon>
        <taxon>Insecta</taxon>
        <taxon>Pterygota</taxon>
        <taxon>Neoptera</taxon>
        <taxon>Endopterygota</taxon>
        <taxon>Lepidoptera</taxon>
        <taxon>Glossata</taxon>
        <taxon>Ditrysia</taxon>
        <taxon>Papilionoidea</taxon>
        <taxon>Nymphalidae</taxon>
        <taxon>Danainae</taxon>
        <taxon>Danaini</taxon>
        <taxon>Danaina</taxon>
        <taxon>Danaus</taxon>
        <taxon>Anosia</taxon>
    </lineage>
</organism>
<dbReference type="AlphaFoldDB" id="A0A8J2W4T9"/>
<proteinExistence type="predicted"/>
<reference evidence="2" key="1">
    <citation type="submission" date="2021-09" db="EMBL/GenBank/DDBJ databases">
        <authorList>
            <person name="Martin H S."/>
        </authorList>
    </citation>
    <scope>NUCLEOTIDE SEQUENCE</scope>
</reference>
<feature type="region of interest" description="Disordered" evidence="1">
    <location>
        <begin position="1"/>
        <end position="20"/>
    </location>
</feature>
<evidence type="ECO:0000313" key="3">
    <source>
        <dbReference type="Proteomes" id="UP000789524"/>
    </source>
</evidence>
<sequence>MASRLVSERHHESVSESSAFLPDPLHRGAELITQVSNVDVLFSRVCLTFAETQLYVNGPAIYLKEAPFPVSILFYEP</sequence>
<evidence type="ECO:0000256" key="1">
    <source>
        <dbReference type="SAM" id="MobiDB-lite"/>
    </source>
</evidence>
<comment type="caution">
    <text evidence="2">The sequence shown here is derived from an EMBL/GenBank/DDBJ whole genome shotgun (WGS) entry which is preliminary data.</text>
</comment>
<gene>
    <name evidence="2" type="ORF">DCHRY22_LOCUS12996</name>
</gene>
<name>A0A8J2W4T9_9NEOP</name>
<accession>A0A8J2W4T9</accession>
<protein>
    <submittedName>
        <fullName evidence="2">(African queen) hypothetical protein</fullName>
    </submittedName>
</protein>
<feature type="compositionally biased region" description="Basic and acidic residues" evidence="1">
    <location>
        <begin position="1"/>
        <end position="14"/>
    </location>
</feature>
<dbReference type="EMBL" id="CAKASE010000078">
    <property type="protein sequence ID" value="CAG9578991.1"/>
    <property type="molecule type" value="Genomic_DNA"/>
</dbReference>
<evidence type="ECO:0000313" key="2">
    <source>
        <dbReference type="EMBL" id="CAG9578991.1"/>
    </source>
</evidence>
<dbReference type="Proteomes" id="UP000789524">
    <property type="component" value="Unassembled WGS sequence"/>
</dbReference>
<keyword evidence="3" id="KW-1185">Reference proteome</keyword>